<dbReference type="GO" id="GO:0015891">
    <property type="term" value="P:siderophore transport"/>
    <property type="evidence" value="ECO:0007669"/>
    <property type="project" value="InterPro"/>
</dbReference>
<accession>A0A1H8ECQ3</accession>
<evidence type="ECO:0000256" key="16">
    <source>
        <dbReference type="RuleBase" id="RU003357"/>
    </source>
</evidence>
<feature type="signal peptide" evidence="17">
    <location>
        <begin position="1"/>
        <end position="41"/>
    </location>
</feature>
<evidence type="ECO:0000256" key="8">
    <source>
        <dbReference type="ARBA" id="ARBA00023004"/>
    </source>
</evidence>
<keyword evidence="13 14" id="KW-0998">Cell outer membrane</keyword>
<dbReference type="OrthoDB" id="127311at2"/>
<gene>
    <name evidence="20" type="ORF">SAMN02745977_00639</name>
</gene>
<dbReference type="InterPro" id="IPR010917">
    <property type="entry name" value="TonB_rcpt_CS"/>
</dbReference>
<dbReference type="GO" id="GO:0015344">
    <property type="term" value="F:siderophore uptake transmembrane transporter activity"/>
    <property type="evidence" value="ECO:0007669"/>
    <property type="project" value="TreeGrafter"/>
</dbReference>
<dbReference type="AlphaFoldDB" id="A0A1H8ECQ3"/>
<feature type="short sequence motif" description="TonB C-terminal box" evidence="15">
    <location>
        <begin position="698"/>
        <end position="715"/>
    </location>
</feature>
<dbReference type="Pfam" id="PF00593">
    <property type="entry name" value="TonB_dep_Rec_b-barrel"/>
    <property type="match status" value="1"/>
</dbReference>
<organism evidence="20 21">
    <name type="scientific">Brachymonas denitrificans DSM 15123</name>
    <dbReference type="NCBI Taxonomy" id="1121117"/>
    <lineage>
        <taxon>Bacteria</taxon>
        <taxon>Pseudomonadati</taxon>
        <taxon>Pseudomonadota</taxon>
        <taxon>Betaproteobacteria</taxon>
        <taxon>Burkholderiales</taxon>
        <taxon>Comamonadaceae</taxon>
        <taxon>Brachymonas</taxon>
    </lineage>
</organism>
<evidence type="ECO:0000313" key="21">
    <source>
        <dbReference type="Proteomes" id="UP000199531"/>
    </source>
</evidence>
<dbReference type="RefSeq" id="WP_091813746.1">
    <property type="nucleotide sequence ID" value="NZ_FOCW01000001.1"/>
</dbReference>
<evidence type="ECO:0000256" key="10">
    <source>
        <dbReference type="ARBA" id="ARBA00023077"/>
    </source>
</evidence>
<evidence type="ECO:0000313" key="20">
    <source>
        <dbReference type="EMBL" id="SEN17160.1"/>
    </source>
</evidence>
<dbReference type="STRING" id="1121117.SAMN02745977_00639"/>
<dbReference type="EMBL" id="FOCW01000001">
    <property type="protein sequence ID" value="SEN17160.1"/>
    <property type="molecule type" value="Genomic_DNA"/>
</dbReference>
<reference evidence="20 21" key="1">
    <citation type="submission" date="2016-10" db="EMBL/GenBank/DDBJ databases">
        <authorList>
            <person name="de Groot N.N."/>
        </authorList>
    </citation>
    <scope>NUCLEOTIDE SEQUENCE [LARGE SCALE GENOMIC DNA]</scope>
    <source>
        <strain evidence="20 21">DSM 15123</strain>
    </source>
</reference>
<evidence type="ECO:0000259" key="18">
    <source>
        <dbReference type="Pfam" id="PF00593"/>
    </source>
</evidence>
<dbReference type="GO" id="GO:0038023">
    <property type="term" value="F:signaling receptor activity"/>
    <property type="evidence" value="ECO:0007669"/>
    <property type="project" value="InterPro"/>
</dbReference>
<dbReference type="Gene3D" id="2.170.130.10">
    <property type="entry name" value="TonB-dependent receptor, plug domain"/>
    <property type="match status" value="1"/>
</dbReference>
<dbReference type="InterPro" id="IPR010105">
    <property type="entry name" value="TonB_sidphr_rcpt"/>
</dbReference>
<dbReference type="PANTHER" id="PTHR32552:SF84">
    <property type="entry name" value="TONB-DEPENDENT RECEPTOR-RELATED"/>
    <property type="match status" value="1"/>
</dbReference>
<comment type="similarity">
    <text evidence="2 14 16">Belongs to the TonB-dependent receptor family.</text>
</comment>
<keyword evidence="21" id="KW-1185">Reference proteome</keyword>
<dbReference type="PANTHER" id="PTHR32552">
    <property type="entry name" value="FERRICHROME IRON RECEPTOR-RELATED"/>
    <property type="match status" value="1"/>
</dbReference>
<feature type="domain" description="TonB-dependent receptor-like beta-barrel" evidence="18">
    <location>
        <begin position="251"/>
        <end position="685"/>
    </location>
</feature>
<dbReference type="InterPro" id="IPR039426">
    <property type="entry name" value="TonB-dep_rcpt-like"/>
</dbReference>
<keyword evidence="4 14" id="KW-1134">Transmembrane beta strand</keyword>
<dbReference type="Proteomes" id="UP000199531">
    <property type="component" value="Unassembled WGS sequence"/>
</dbReference>
<dbReference type="Pfam" id="PF07715">
    <property type="entry name" value="Plug"/>
    <property type="match status" value="1"/>
</dbReference>
<name>A0A1H8ECQ3_9BURK</name>
<dbReference type="GO" id="GO:0009279">
    <property type="term" value="C:cell outer membrane"/>
    <property type="evidence" value="ECO:0007669"/>
    <property type="project" value="UniProtKB-SubCell"/>
</dbReference>
<keyword evidence="7 17" id="KW-0732">Signal</keyword>
<keyword evidence="9" id="KW-0406">Ion transport</keyword>
<evidence type="ECO:0000256" key="12">
    <source>
        <dbReference type="ARBA" id="ARBA00023170"/>
    </source>
</evidence>
<dbReference type="CDD" id="cd01347">
    <property type="entry name" value="ligand_gated_channel"/>
    <property type="match status" value="1"/>
</dbReference>
<feature type="chain" id="PRO_5011645851" evidence="17">
    <location>
        <begin position="42"/>
        <end position="715"/>
    </location>
</feature>
<dbReference type="PROSITE" id="PS52016">
    <property type="entry name" value="TONB_DEPENDENT_REC_3"/>
    <property type="match status" value="1"/>
</dbReference>
<sequence>MPAFFFSAPAAGRAALPPSRPRSVATACTLVLLASVTGAHADDTTDTLPRIEVTASPFGATGLGLNLPAASGSRTGVSVQDLPASVGSVSSEQMLERSDHGVNSAVTRTVGVSENGSPGNGGLSFASRGFSGVNSVGVAEDGLTLGIGAGTVTYPADTWGYERVDVLRGPASLMYGSGTMGATLNAVRKTPSRIRETEVLIGAGTHGTARLGVGTTGPLGETLSYRIDAYGQRSDGERAYGDARNAKLMTGLRWQPRSNLMFDLTADIADQKPERYWGTPLVNGELRKDVASNNYNVADGDIRYKDKRVRLKGEWSPQHWIRLHNETYRFDSDRHWKNVEGYRHNPATGRIDRDSYLEIGHDTRQVGNRLGLELTPRNHQIAVGWDVSRTDFALNSNAPFRGSSSVSLLAPEHGWWSSPDATVPRFDSRVRQHAFYLEDAWNVNEQWLLMGGIRRDLYQVARTDAASGKHFESTLGGTSWRLGASYRLNERTNLYAQYSQGHDPVTSLLSLGEAQSRFRLSKGRQVEIGVKQQLADDRGEWTLAAFDISKKDILTRDPDRPAISVQGGQQSSRGVELSAAIRPTKAWRLEGNVAWVDAKFDHLREGAAGIDRSGNRPANVARYTANLWAHYQQPKWKASLGLRHVGARFADNANSVKLPAYTTLDGALSWDVNRVTTLSLSGRNLTNRFYASNTYGKQWLVAPGRHVELTALMRF</sequence>
<evidence type="ECO:0000256" key="11">
    <source>
        <dbReference type="ARBA" id="ARBA00023136"/>
    </source>
</evidence>
<keyword evidence="5" id="KW-0410">Iron transport</keyword>
<evidence type="ECO:0000256" key="9">
    <source>
        <dbReference type="ARBA" id="ARBA00023065"/>
    </source>
</evidence>
<evidence type="ECO:0000256" key="5">
    <source>
        <dbReference type="ARBA" id="ARBA00022496"/>
    </source>
</evidence>
<evidence type="ECO:0000256" key="7">
    <source>
        <dbReference type="ARBA" id="ARBA00022729"/>
    </source>
</evidence>
<evidence type="ECO:0000256" key="14">
    <source>
        <dbReference type="PROSITE-ProRule" id="PRU01360"/>
    </source>
</evidence>
<dbReference type="InterPro" id="IPR037066">
    <property type="entry name" value="Plug_dom_sf"/>
</dbReference>
<comment type="subcellular location">
    <subcellularLocation>
        <location evidence="1 14">Cell outer membrane</location>
        <topology evidence="1 14">Multi-pass membrane protein</topology>
    </subcellularLocation>
</comment>
<dbReference type="InterPro" id="IPR000531">
    <property type="entry name" value="Beta-barrel_TonB"/>
</dbReference>
<evidence type="ECO:0000256" key="6">
    <source>
        <dbReference type="ARBA" id="ARBA00022692"/>
    </source>
</evidence>
<keyword evidence="10 16" id="KW-0798">TonB box</keyword>
<protein>
    <submittedName>
        <fullName evidence="20">Iron complex outermembrane recepter protein</fullName>
    </submittedName>
</protein>
<evidence type="ECO:0000256" key="17">
    <source>
        <dbReference type="SAM" id="SignalP"/>
    </source>
</evidence>
<evidence type="ECO:0000256" key="4">
    <source>
        <dbReference type="ARBA" id="ARBA00022452"/>
    </source>
</evidence>
<feature type="domain" description="TonB-dependent receptor plug" evidence="19">
    <location>
        <begin position="79"/>
        <end position="182"/>
    </location>
</feature>
<keyword evidence="12" id="KW-0675">Receptor</keyword>
<dbReference type="InterPro" id="IPR012910">
    <property type="entry name" value="Plug_dom"/>
</dbReference>
<keyword evidence="11 14" id="KW-0472">Membrane</keyword>
<dbReference type="NCBIfam" id="TIGR01783">
    <property type="entry name" value="TonB-siderophor"/>
    <property type="match status" value="1"/>
</dbReference>
<evidence type="ECO:0000256" key="15">
    <source>
        <dbReference type="PROSITE-ProRule" id="PRU10144"/>
    </source>
</evidence>
<evidence type="ECO:0000256" key="2">
    <source>
        <dbReference type="ARBA" id="ARBA00009810"/>
    </source>
</evidence>
<keyword evidence="3 14" id="KW-0813">Transport</keyword>
<keyword evidence="6 14" id="KW-0812">Transmembrane</keyword>
<keyword evidence="8" id="KW-0408">Iron</keyword>
<dbReference type="SUPFAM" id="SSF56935">
    <property type="entry name" value="Porins"/>
    <property type="match status" value="1"/>
</dbReference>
<evidence type="ECO:0000256" key="13">
    <source>
        <dbReference type="ARBA" id="ARBA00023237"/>
    </source>
</evidence>
<evidence type="ECO:0000259" key="19">
    <source>
        <dbReference type="Pfam" id="PF07715"/>
    </source>
</evidence>
<dbReference type="Gene3D" id="2.40.170.20">
    <property type="entry name" value="TonB-dependent receptor, beta-barrel domain"/>
    <property type="match status" value="1"/>
</dbReference>
<dbReference type="PROSITE" id="PS01156">
    <property type="entry name" value="TONB_DEPENDENT_REC_2"/>
    <property type="match status" value="1"/>
</dbReference>
<evidence type="ECO:0000256" key="3">
    <source>
        <dbReference type="ARBA" id="ARBA00022448"/>
    </source>
</evidence>
<dbReference type="InterPro" id="IPR036942">
    <property type="entry name" value="Beta-barrel_TonB_sf"/>
</dbReference>
<evidence type="ECO:0000256" key="1">
    <source>
        <dbReference type="ARBA" id="ARBA00004571"/>
    </source>
</evidence>
<proteinExistence type="inferred from homology"/>